<proteinExistence type="predicted"/>
<dbReference type="AlphaFoldDB" id="A0A7M5XM76"/>
<organism evidence="3 4">
    <name type="scientific">Clytia hemisphaerica</name>
    <dbReference type="NCBI Taxonomy" id="252671"/>
    <lineage>
        <taxon>Eukaryota</taxon>
        <taxon>Metazoa</taxon>
        <taxon>Cnidaria</taxon>
        <taxon>Hydrozoa</taxon>
        <taxon>Hydroidolina</taxon>
        <taxon>Leptothecata</taxon>
        <taxon>Obeliida</taxon>
        <taxon>Clytiidae</taxon>
        <taxon>Clytia</taxon>
    </lineage>
</organism>
<dbReference type="OrthoDB" id="5986837at2759"/>
<dbReference type="InterPro" id="IPR006560">
    <property type="entry name" value="AWS_dom"/>
</dbReference>
<protein>
    <recommendedName>
        <fullName evidence="2">AWS domain-containing protein</fullName>
    </recommendedName>
</protein>
<dbReference type="PANTHER" id="PTHR46704:SF1">
    <property type="entry name" value="TELOMERE LENGTH REGULATION PROTEIN TEL2 HOMOLOG"/>
    <property type="match status" value="1"/>
</dbReference>
<dbReference type="PANTHER" id="PTHR46704">
    <property type="entry name" value="CXC DOMAIN-CONTAINING PROTEIN-RELATED"/>
    <property type="match status" value="1"/>
</dbReference>
<sequence length="550" mass="62046">EETQDLIALDTKDVAEEVAIINLNKAEMVGKEMFDVFVKDHIKGKDKSIFDTISKNKLAIFNQPKQRSISNKDELTTLKKSCHLFSQLYIACQVRDSNLDEFFAHENTAFAPSLSKNGNLRSGNKADLTTCLRKVVTETGPQKVDTDCLILDGAAIVNILKPTRASTFHEYSKEFTQFVKNQITSVNRLDIVWDVYIEKSLKLSARTKRGKGTRRKVLEDTRIPGNWQSFLRVDKNKEELFRFLARESIKISTRKAIISSIDDSAISNHHDCSFLSVCNHEEADTRMFLHAKDASNSGIKKICIRTVDTDVVTIAVGMFSQLGISELWISFGVGKNHHMIPIHSICKSLGDVKSRCLPLFHALTGCDQVSFFSGRGKKNAWNTWQKFDDLTTCLLSLIGKPSIQVVESSFPTIERFIVLLYDRTSQDTEVNVLRKHLFAIKGRSLECIPPTQDALFEQVKRMVYQGGYCWGQSIVPVQDLPKPENWGWNDNGNKYDVKWTTLPEASKICKELVKCGCNNKEKGCKGRCKCKKANLKCTELCKCGGDCGDR</sequence>
<dbReference type="EnsemblMetazoa" id="CLYHEMT026223.1">
    <property type="protein sequence ID" value="CLYHEMP026223.1"/>
    <property type="gene ID" value="CLYHEMG026223"/>
</dbReference>
<dbReference type="GO" id="GO:0005634">
    <property type="term" value="C:nucleus"/>
    <property type="evidence" value="ECO:0007669"/>
    <property type="project" value="InterPro"/>
</dbReference>
<name>A0A7M5XM76_9CNID</name>
<accession>A0A7M5XM76</accession>
<reference evidence="3" key="1">
    <citation type="submission" date="2021-01" db="UniProtKB">
        <authorList>
            <consortium name="EnsemblMetazoa"/>
        </authorList>
    </citation>
    <scope>IDENTIFICATION</scope>
</reference>
<keyword evidence="4" id="KW-1185">Reference proteome</keyword>
<evidence type="ECO:0000259" key="2">
    <source>
        <dbReference type="PROSITE" id="PS51215"/>
    </source>
</evidence>
<dbReference type="PROSITE" id="PS51215">
    <property type="entry name" value="AWS"/>
    <property type="match status" value="1"/>
</dbReference>
<feature type="domain" description="AWS" evidence="2">
    <location>
        <begin position="510"/>
        <end position="550"/>
    </location>
</feature>
<dbReference type="Proteomes" id="UP000594262">
    <property type="component" value="Unplaced"/>
</dbReference>
<evidence type="ECO:0000313" key="3">
    <source>
        <dbReference type="EnsemblMetazoa" id="CLYHEMP026223.1"/>
    </source>
</evidence>
<evidence type="ECO:0000256" key="1">
    <source>
        <dbReference type="ARBA" id="ARBA00022691"/>
    </source>
</evidence>
<evidence type="ECO:0000313" key="4">
    <source>
        <dbReference type="Proteomes" id="UP000594262"/>
    </source>
</evidence>
<keyword evidence="1" id="KW-0949">S-adenosyl-L-methionine</keyword>
<dbReference type="GO" id="GO:0042054">
    <property type="term" value="F:histone methyltransferase activity"/>
    <property type="evidence" value="ECO:0007669"/>
    <property type="project" value="InterPro"/>
</dbReference>